<dbReference type="InterPro" id="IPR039261">
    <property type="entry name" value="FNR_nucleotide-bd"/>
</dbReference>
<keyword evidence="10" id="KW-1185">Reference proteome</keyword>
<keyword evidence="6" id="KW-0812">Transmembrane</keyword>
<dbReference type="PANTHER" id="PTHR15422">
    <property type="entry name" value="OS05G0565100 PROTEIN"/>
    <property type="match status" value="1"/>
</dbReference>
<feature type="transmembrane region" description="Helical" evidence="6">
    <location>
        <begin position="178"/>
        <end position="196"/>
    </location>
</feature>
<dbReference type="InterPro" id="IPR018506">
    <property type="entry name" value="Cyt_B5_heme-BS"/>
</dbReference>
<dbReference type="Pfam" id="PF00173">
    <property type="entry name" value="Cyt-b5"/>
    <property type="match status" value="1"/>
</dbReference>
<feature type="transmembrane region" description="Helical" evidence="6">
    <location>
        <begin position="282"/>
        <end position="300"/>
    </location>
</feature>
<keyword evidence="6" id="KW-1133">Transmembrane helix</keyword>
<comment type="subcellular location">
    <subcellularLocation>
        <location evidence="2">Membrane</location>
        <topology evidence="2">Multi-pass membrane protein</topology>
    </subcellularLocation>
</comment>
<dbReference type="GO" id="GO:0016020">
    <property type="term" value="C:membrane"/>
    <property type="evidence" value="ECO:0007669"/>
    <property type="project" value="UniProtKB-SubCell"/>
</dbReference>
<dbReference type="GO" id="GO:0020037">
    <property type="term" value="F:heme binding"/>
    <property type="evidence" value="ECO:0007669"/>
    <property type="project" value="InterPro"/>
</dbReference>
<dbReference type="PROSITE" id="PS50255">
    <property type="entry name" value="CYTOCHROME_B5_2"/>
    <property type="match status" value="1"/>
</dbReference>
<dbReference type="Gene3D" id="3.40.50.80">
    <property type="entry name" value="Nucleotide-binding domain of ferredoxin-NADP reductase (FNR) module"/>
    <property type="match status" value="1"/>
</dbReference>
<keyword evidence="4" id="KW-0479">Metal-binding</keyword>
<dbReference type="SMART" id="SM01117">
    <property type="entry name" value="Cyt-b5"/>
    <property type="match status" value="1"/>
</dbReference>
<dbReference type="InterPro" id="IPR045266">
    <property type="entry name" value="DOH_DOMON"/>
</dbReference>
<name>A0A078A0H3_STYLE</name>
<evidence type="ECO:0000256" key="7">
    <source>
        <dbReference type="SAM" id="SignalP"/>
    </source>
</evidence>
<gene>
    <name evidence="9" type="primary">Contig5191.g5562</name>
    <name evidence="9" type="ORF">STYLEM_4643</name>
</gene>
<dbReference type="InterPro" id="IPR045150">
    <property type="entry name" value="CYB561D1/2"/>
</dbReference>
<dbReference type="CDD" id="cd09631">
    <property type="entry name" value="DOMON_DOH"/>
    <property type="match status" value="1"/>
</dbReference>
<dbReference type="Pfam" id="PF03351">
    <property type="entry name" value="DOMON"/>
    <property type="match status" value="1"/>
</dbReference>
<dbReference type="InParanoid" id="A0A078A0H3"/>
<dbReference type="PANTHER" id="PTHR15422:SF24">
    <property type="entry name" value="DOMON RELATED DOMAIN-CONTAINING PROTEIN"/>
    <property type="match status" value="1"/>
</dbReference>
<evidence type="ECO:0000256" key="2">
    <source>
        <dbReference type="ARBA" id="ARBA00004141"/>
    </source>
</evidence>
<dbReference type="SUPFAM" id="SSF52343">
    <property type="entry name" value="Ferredoxin reductase-like, C-terminal NADP-linked domain"/>
    <property type="match status" value="1"/>
</dbReference>
<evidence type="ECO:0000256" key="5">
    <source>
        <dbReference type="ARBA" id="ARBA00023004"/>
    </source>
</evidence>
<feature type="transmembrane region" description="Helical" evidence="6">
    <location>
        <begin position="243"/>
        <end position="262"/>
    </location>
</feature>
<comment type="cofactor">
    <cofactor evidence="1">
        <name>heme b</name>
        <dbReference type="ChEBI" id="CHEBI:60344"/>
    </cofactor>
</comment>
<dbReference type="GO" id="GO:0046872">
    <property type="term" value="F:metal ion binding"/>
    <property type="evidence" value="ECO:0007669"/>
    <property type="project" value="UniProtKB-KW"/>
</dbReference>
<evidence type="ECO:0000256" key="6">
    <source>
        <dbReference type="SAM" id="Phobius"/>
    </source>
</evidence>
<dbReference type="Proteomes" id="UP000039865">
    <property type="component" value="Unassembled WGS sequence"/>
</dbReference>
<proteinExistence type="predicted"/>
<dbReference type="Gene3D" id="1.20.120.1770">
    <property type="match status" value="1"/>
</dbReference>
<feature type="transmembrane region" description="Helical" evidence="6">
    <location>
        <begin position="208"/>
        <end position="231"/>
    </location>
</feature>
<feature type="chain" id="PRO_5001729135" evidence="7">
    <location>
        <begin position="23"/>
        <end position="726"/>
    </location>
</feature>
<accession>A0A078A0H3</accession>
<organism evidence="9 10">
    <name type="scientific">Stylonychia lemnae</name>
    <name type="common">Ciliate</name>
    <dbReference type="NCBI Taxonomy" id="5949"/>
    <lineage>
        <taxon>Eukaryota</taxon>
        <taxon>Sar</taxon>
        <taxon>Alveolata</taxon>
        <taxon>Ciliophora</taxon>
        <taxon>Intramacronucleata</taxon>
        <taxon>Spirotrichea</taxon>
        <taxon>Stichotrichia</taxon>
        <taxon>Sporadotrichida</taxon>
        <taxon>Oxytrichidae</taxon>
        <taxon>Stylonychinae</taxon>
        <taxon>Stylonychia</taxon>
    </lineage>
</organism>
<evidence type="ECO:0000256" key="3">
    <source>
        <dbReference type="ARBA" id="ARBA00022617"/>
    </source>
</evidence>
<feature type="transmembrane region" description="Helical" evidence="6">
    <location>
        <begin position="312"/>
        <end position="331"/>
    </location>
</feature>
<protein>
    <submittedName>
        <fullName evidence="9">Cytochrome b5-like heme steroid binding domain containing protein</fullName>
    </submittedName>
</protein>
<feature type="signal peptide" evidence="7">
    <location>
        <begin position="1"/>
        <end position="22"/>
    </location>
</feature>
<dbReference type="InterPro" id="IPR036400">
    <property type="entry name" value="Cyt_B5-like_heme/steroid_sf"/>
</dbReference>
<evidence type="ECO:0000313" key="9">
    <source>
        <dbReference type="EMBL" id="CDW75650.1"/>
    </source>
</evidence>
<dbReference type="OMA" id="WIHAICF"/>
<feature type="domain" description="Cytochrome b5 heme-binding" evidence="8">
    <location>
        <begin position="345"/>
        <end position="434"/>
    </location>
</feature>
<reference evidence="9 10" key="1">
    <citation type="submission" date="2014-06" db="EMBL/GenBank/DDBJ databases">
        <authorList>
            <person name="Swart Estienne"/>
        </authorList>
    </citation>
    <scope>NUCLEOTIDE SEQUENCE [LARGE SCALE GENOMIC DNA]</scope>
    <source>
        <strain evidence="9 10">130c</strain>
    </source>
</reference>
<keyword evidence="6" id="KW-0472">Membrane</keyword>
<dbReference type="OrthoDB" id="260091at2759"/>
<dbReference type="Gene3D" id="3.10.120.10">
    <property type="entry name" value="Cytochrome b5-like heme/steroid binding domain"/>
    <property type="match status" value="1"/>
</dbReference>
<dbReference type="GO" id="GO:0140575">
    <property type="term" value="F:transmembrane monodehydroascorbate reductase activity"/>
    <property type="evidence" value="ECO:0007669"/>
    <property type="project" value="InterPro"/>
</dbReference>
<evidence type="ECO:0000259" key="8">
    <source>
        <dbReference type="PROSITE" id="PS50255"/>
    </source>
</evidence>
<evidence type="ECO:0000256" key="4">
    <source>
        <dbReference type="ARBA" id="ARBA00022723"/>
    </source>
</evidence>
<dbReference type="AlphaFoldDB" id="A0A078A0H3"/>
<keyword evidence="7" id="KW-0732">Signal</keyword>
<evidence type="ECO:0000313" key="10">
    <source>
        <dbReference type="Proteomes" id="UP000039865"/>
    </source>
</evidence>
<evidence type="ECO:0000256" key="1">
    <source>
        <dbReference type="ARBA" id="ARBA00001970"/>
    </source>
</evidence>
<sequence>MIKSLRTCAVTLLLFFTQQLYGADYSYTRDVFSFDVIMQSNDTAIFVFTVPNKMYFCIGFGNSMSSVDMLLVQANGVSSLAYDLWSVNHNTPKTDSIQNIDYQFEANTTHVKFYVTRKIATGDTSQDYKIDLHQSYGTFSMKLPFAKLIQNITINGTKGNITESIVGAEDEAKKFFQIHGWILWGAWGIFGFIQLLTTRYFKQIRWSIWIHIISGWLILLATFIMSLLAIAREEWEVKHDFHTILGTIVLAYVGFVNISGFITKQKWLKKLPMRDIHKFSGFLIIIISQVAIISGVFSYSEQFLEEDERSPLGIVQIVIFFFFWIALEIRYQFMIRSKVSSSDRYRLVTMKEFNRLIQEGRKLVILDDLIIDVAKYIFDHPGGPQVLDGNIGRDISKFFYGGYQYENFSGKQDNHAHSDSANLVVASLTIGRLEKNYSKEYQTQLIQDQITAGEQTRTFVFQGNTIRQGLQTFYKDIQMIGKHFLVYNTRNLKAKRHYTICNCLLPEAYSEYLRVIEEFTEEPSKSLLFNEKLINEVAKNRIPLTIKNYKQPRGLSQMIHTEKAGEKYMIKGPLGKGLEIHFSGVHLAFTAGTGCLVFLDLVAHLIRKNLDLLDKEENEMLSNTNFKFIFYLSFPNRQQAIGLALCEGLEKITKAKGKNNFELRVRLSNESKEQWNETFITQQIQNNPGIKRVWVCGPPKMNETFDKTLQKEEKGGRLPKASFEIM</sequence>
<keyword evidence="3" id="KW-0349">Heme</keyword>
<dbReference type="PROSITE" id="PS00191">
    <property type="entry name" value="CYTOCHROME_B5_1"/>
    <property type="match status" value="1"/>
</dbReference>
<keyword evidence="5" id="KW-0408">Iron</keyword>
<dbReference type="InterPro" id="IPR005018">
    <property type="entry name" value="DOMON_domain"/>
</dbReference>
<dbReference type="InterPro" id="IPR001199">
    <property type="entry name" value="Cyt_B5-like_heme/steroid-bd"/>
</dbReference>
<dbReference type="EMBL" id="CCKQ01004489">
    <property type="protein sequence ID" value="CDW75650.1"/>
    <property type="molecule type" value="Genomic_DNA"/>
</dbReference>
<dbReference type="SUPFAM" id="SSF55856">
    <property type="entry name" value="Cytochrome b5-like heme/steroid binding domain"/>
    <property type="match status" value="1"/>
</dbReference>